<evidence type="ECO:0000313" key="3">
    <source>
        <dbReference type="Proteomes" id="UP001218188"/>
    </source>
</evidence>
<organism evidence="2 3">
    <name type="scientific">Mycena alexandri</name>
    <dbReference type="NCBI Taxonomy" id="1745969"/>
    <lineage>
        <taxon>Eukaryota</taxon>
        <taxon>Fungi</taxon>
        <taxon>Dikarya</taxon>
        <taxon>Basidiomycota</taxon>
        <taxon>Agaricomycotina</taxon>
        <taxon>Agaricomycetes</taxon>
        <taxon>Agaricomycetidae</taxon>
        <taxon>Agaricales</taxon>
        <taxon>Marasmiineae</taxon>
        <taxon>Mycenaceae</taxon>
        <taxon>Mycena</taxon>
    </lineage>
</organism>
<keyword evidence="3" id="KW-1185">Reference proteome</keyword>
<gene>
    <name evidence="2" type="ORF">C8F04DRAFT_965550</name>
</gene>
<evidence type="ECO:0000313" key="2">
    <source>
        <dbReference type="EMBL" id="KAJ7027195.1"/>
    </source>
</evidence>
<comment type="caution">
    <text evidence="2">The sequence shown here is derived from an EMBL/GenBank/DDBJ whole genome shotgun (WGS) entry which is preliminary data.</text>
</comment>
<dbReference type="AlphaFoldDB" id="A0AAD6SGS0"/>
<feature type="compositionally biased region" description="Basic and acidic residues" evidence="1">
    <location>
        <begin position="264"/>
        <end position="276"/>
    </location>
</feature>
<protein>
    <submittedName>
        <fullName evidence="2">Uncharacterized protein</fullName>
    </submittedName>
</protein>
<evidence type="ECO:0000256" key="1">
    <source>
        <dbReference type="SAM" id="MobiDB-lite"/>
    </source>
</evidence>
<proteinExistence type="predicted"/>
<reference evidence="2" key="1">
    <citation type="submission" date="2023-03" db="EMBL/GenBank/DDBJ databases">
        <title>Massive genome expansion in bonnet fungi (Mycena s.s.) driven by repeated elements and novel gene families across ecological guilds.</title>
        <authorList>
            <consortium name="Lawrence Berkeley National Laboratory"/>
            <person name="Harder C.B."/>
            <person name="Miyauchi S."/>
            <person name="Viragh M."/>
            <person name="Kuo A."/>
            <person name="Thoen E."/>
            <person name="Andreopoulos B."/>
            <person name="Lu D."/>
            <person name="Skrede I."/>
            <person name="Drula E."/>
            <person name="Henrissat B."/>
            <person name="Morin E."/>
            <person name="Kohler A."/>
            <person name="Barry K."/>
            <person name="LaButti K."/>
            <person name="Morin E."/>
            <person name="Salamov A."/>
            <person name="Lipzen A."/>
            <person name="Mereny Z."/>
            <person name="Hegedus B."/>
            <person name="Baldrian P."/>
            <person name="Stursova M."/>
            <person name="Weitz H."/>
            <person name="Taylor A."/>
            <person name="Grigoriev I.V."/>
            <person name="Nagy L.G."/>
            <person name="Martin F."/>
            <person name="Kauserud H."/>
        </authorList>
    </citation>
    <scope>NUCLEOTIDE SEQUENCE</scope>
    <source>
        <strain evidence="2">CBHHK200</strain>
    </source>
</reference>
<sequence>MPSTTNEYIPGKLSLCIGMPIMLRANDATELCITKGQEAVVCGWHSSVGPSGQEVLETLFVRLCNPPKKIQIADLPENVVPLVRTVTHLTVLLEDDTLLSILREQVVCLLNFAMTDYTSQGKSRAQNPVELANCRNHMSYYVALSRGFTAEGTIIIQGFDKRKITSGMSGFLRQELRELELLDEITKLRYEGGLPRTVSGIYRRSLIRSYYTWKKDVSDPSHFHPSMRWTASMGPRVPDPIIYGEWRASGSKPSQKRKASGPVEADRLEGDPLHVDGRSSKRLRVAEPTQSMPHLIPGVRKPVGMIWDSHNYSCGYDATFTILANIWADNPEQWTAYFGHMSGSLGELAGLLLSVVDGSKTLEHARNVVRRGMHSRKPDLFPYGHNTTSIDRIAQHVFPSKFYAVGRQSCISCGFVDNKTYGMLESYLSAGLSTRIEYPEGVEMSTWMHNYMTQGKQHCPSCRMTGVRQRLAMSSEVRDVPGIMLFDLTHDKLLFSDDLTFEVRNQQINMKLRGIIYGGQNHFTCRYIQSDGSMWFHDGITTGSTCLRETKVQDVENRLQLHKCGEKTAVALIYARTVD</sequence>
<dbReference type="EMBL" id="JARJCM010000128">
    <property type="protein sequence ID" value="KAJ7027195.1"/>
    <property type="molecule type" value="Genomic_DNA"/>
</dbReference>
<accession>A0AAD6SGS0</accession>
<feature type="region of interest" description="Disordered" evidence="1">
    <location>
        <begin position="245"/>
        <end position="276"/>
    </location>
</feature>
<dbReference type="Proteomes" id="UP001218188">
    <property type="component" value="Unassembled WGS sequence"/>
</dbReference>
<name>A0AAD6SGS0_9AGAR</name>